<gene>
    <name evidence="1" type="ORF">GCM10017566_23190</name>
</gene>
<evidence type="ECO:0000313" key="2">
    <source>
        <dbReference type="Proteomes" id="UP000658656"/>
    </source>
</evidence>
<comment type="caution">
    <text evidence="1">The sequence shown here is derived from an EMBL/GenBank/DDBJ whole genome shotgun (WGS) entry which is preliminary data.</text>
</comment>
<reference evidence="1" key="1">
    <citation type="journal article" date="2014" name="Int. J. Syst. Evol. Microbiol.">
        <title>Complete genome sequence of Corynebacterium casei LMG S-19264T (=DSM 44701T), isolated from a smear-ripened cheese.</title>
        <authorList>
            <consortium name="US DOE Joint Genome Institute (JGI-PGF)"/>
            <person name="Walter F."/>
            <person name="Albersmeier A."/>
            <person name="Kalinowski J."/>
            <person name="Ruckert C."/>
        </authorList>
    </citation>
    <scope>NUCLEOTIDE SEQUENCE</scope>
    <source>
        <strain evidence="1">CGMCC 4.7679</strain>
    </source>
</reference>
<dbReference type="InterPro" id="IPR024072">
    <property type="entry name" value="DHFR-like_dom_sf"/>
</dbReference>
<evidence type="ECO:0000313" key="1">
    <source>
        <dbReference type="EMBL" id="GHF49610.1"/>
    </source>
</evidence>
<accession>A0A8H9M9I2</accession>
<protein>
    <submittedName>
        <fullName evidence="1">Uncharacterized protein</fullName>
    </submittedName>
</protein>
<proteinExistence type="predicted"/>
<dbReference type="AlphaFoldDB" id="A0A8H9M9I2"/>
<sequence length="85" mass="9210">MDWMSGVEVNPDSHQESIAGLGAVLGGRRGYDAVAERHPGKAGEQPYGGAWRGPVFVLTHHPEDARAVVRLPRHRAGPVGPRPRR</sequence>
<name>A0A8H9M9I2_9PSEU</name>
<dbReference type="Gene3D" id="3.40.430.10">
    <property type="entry name" value="Dihydrofolate Reductase, subunit A"/>
    <property type="match status" value="1"/>
</dbReference>
<organism evidence="1 2">
    <name type="scientific">Amycolatopsis bartoniae</name>
    <dbReference type="NCBI Taxonomy" id="941986"/>
    <lineage>
        <taxon>Bacteria</taxon>
        <taxon>Bacillati</taxon>
        <taxon>Actinomycetota</taxon>
        <taxon>Actinomycetes</taxon>
        <taxon>Pseudonocardiales</taxon>
        <taxon>Pseudonocardiaceae</taxon>
        <taxon>Amycolatopsis</taxon>
    </lineage>
</organism>
<dbReference type="EMBL" id="BNAV01000003">
    <property type="protein sequence ID" value="GHF49610.1"/>
    <property type="molecule type" value="Genomic_DNA"/>
</dbReference>
<dbReference type="Proteomes" id="UP000658656">
    <property type="component" value="Unassembled WGS sequence"/>
</dbReference>
<keyword evidence="2" id="KW-1185">Reference proteome</keyword>
<reference evidence="1" key="2">
    <citation type="submission" date="2020-09" db="EMBL/GenBank/DDBJ databases">
        <authorList>
            <person name="Sun Q."/>
            <person name="Zhou Y."/>
        </authorList>
    </citation>
    <scope>NUCLEOTIDE SEQUENCE</scope>
    <source>
        <strain evidence="1">CGMCC 4.7679</strain>
    </source>
</reference>